<dbReference type="AlphaFoldDB" id="A0A0A0IY29"/>
<comment type="caution">
    <text evidence="3">The sequence shown here is derived from an EMBL/GenBank/DDBJ whole genome shotgun (WGS) entry which is preliminary data.</text>
</comment>
<dbReference type="NCBIfam" id="NF033550">
    <property type="entry name" value="transpos_ISL3"/>
    <property type="match status" value="1"/>
</dbReference>
<dbReference type="Pfam" id="PF13542">
    <property type="entry name" value="HTH_Tnp_ISL3"/>
    <property type="match status" value="1"/>
</dbReference>
<dbReference type="InterPro" id="IPR047951">
    <property type="entry name" value="Transpos_ISL3"/>
</dbReference>
<sequence>MFVHARIPRVTCREHGVVVAWVPWARHGARHTTAFEDMAAWAATQMSATAVTTLLRCAWRTIGSIVTRVLADRRAASGSDGLDGLRRIGIDEVAYRRGRRYLVVVVDHDTGRLVWAAPRARKETVNAFFDALGPERTAHLTHVTSDSASWIAGPVAEHAPKAVHCADPFHIVQWAGDALDECRRQVWNAVRTRQKPGSGAATGAGVPVKNIMWTLRMNPDRWGDQQVESMTWLAATHPDLHRAWQLKEALRAVFTVGTGDDHGATAKELLESWTAHALASQLEPFIALALRITAYRKTIDAALTTGLNNALTESANNKIRVITRRAYGFHSVDALIALAMLSLGVYRPTDPHQ</sequence>
<dbReference type="PANTHER" id="PTHR33498">
    <property type="entry name" value="TRANSPOSASE FOR INSERTION SEQUENCE ELEMENT IS1557"/>
    <property type="match status" value="1"/>
</dbReference>
<dbReference type="STRING" id="1385520.N802_15290"/>
<dbReference type="Pfam" id="PF01610">
    <property type="entry name" value="DDE_Tnp_ISL3"/>
    <property type="match status" value="1"/>
</dbReference>
<organism evidence="3 4">
    <name type="scientific">Knoellia sinensis KCTC 19936</name>
    <dbReference type="NCBI Taxonomy" id="1385520"/>
    <lineage>
        <taxon>Bacteria</taxon>
        <taxon>Bacillati</taxon>
        <taxon>Actinomycetota</taxon>
        <taxon>Actinomycetes</taxon>
        <taxon>Micrococcales</taxon>
        <taxon>Intrasporangiaceae</taxon>
        <taxon>Knoellia</taxon>
    </lineage>
</organism>
<gene>
    <name evidence="3" type="ORF">N802_15290</name>
</gene>
<evidence type="ECO:0000259" key="1">
    <source>
        <dbReference type="Pfam" id="PF01610"/>
    </source>
</evidence>
<keyword evidence="4" id="KW-1185">Reference proteome</keyword>
<proteinExistence type="predicted"/>
<protein>
    <submittedName>
        <fullName evidence="3">Transposase IS1557</fullName>
    </submittedName>
</protein>
<dbReference type="InterPro" id="IPR002560">
    <property type="entry name" value="Transposase_DDE"/>
</dbReference>
<dbReference type="EMBL" id="AVPJ01000047">
    <property type="protein sequence ID" value="KGN29349.1"/>
    <property type="molecule type" value="Genomic_DNA"/>
</dbReference>
<accession>A0A0A0IY29</accession>
<reference evidence="3 4" key="1">
    <citation type="submission" date="2013-08" db="EMBL/GenBank/DDBJ databases">
        <title>The genome sequence of Knoellia sinensis.</title>
        <authorList>
            <person name="Zhu W."/>
            <person name="Wang G."/>
        </authorList>
    </citation>
    <scope>NUCLEOTIDE SEQUENCE [LARGE SCALE GENOMIC DNA]</scope>
    <source>
        <strain evidence="3 4">KCTC 19936</strain>
    </source>
</reference>
<evidence type="ECO:0000313" key="3">
    <source>
        <dbReference type="EMBL" id="KGN29349.1"/>
    </source>
</evidence>
<name>A0A0A0IY29_9MICO</name>
<feature type="domain" description="Transposase IS204/IS1001/IS1096/IS1165 DDE" evidence="1">
    <location>
        <begin position="88"/>
        <end position="337"/>
    </location>
</feature>
<evidence type="ECO:0000313" key="4">
    <source>
        <dbReference type="Proteomes" id="UP000030002"/>
    </source>
</evidence>
<dbReference type="eggNOG" id="COG3464">
    <property type="taxonomic scope" value="Bacteria"/>
</dbReference>
<dbReference type="PANTHER" id="PTHR33498:SF1">
    <property type="entry name" value="TRANSPOSASE FOR INSERTION SEQUENCE ELEMENT IS1557"/>
    <property type="match status" value="1"/>
</dbReference>
<evidence type="ECO:0000259" key="2">
    <source>
        <dbReference type="Pfam" id="PF13542"/>
    </source>
</evidence>
<dbReference type="InterPro" id="IPR032877">
    <property type="entry name" value="Transposase_HTH"/>
</dbReference>
<feature type="domain" description="Transposase IS204/IS1001/IS1096/IS1165 helix-turn-helix" evidence="2">
    <location>
        <begin position="22"/>
        <end position="69"/>
    </location>
</feature>
<dbReference type="Proteomes" id="UP000030002">
    <property type="component" value="Unassembled WGS sequence"/>
</dbReference>